<proteinExistence type="predicted"/>
<dbReference type="OrthoDB" id="10395437at2759"/>
<comment type="caution">
    <text evidence="2">The sequence shown here is derived from an EMBL/GenBank/DDBJ whole genome shotgun (WGS) entry which is preliminary data.</text>
</comment>
<evidence type="ECO:0000256" key="1">
    <source>
        <dbReference type="SAM" id="MobiDB-lite"/>
    </source>
</evidence>
<feature type="compositionally biased region" description="Polar residues" evidence="1">
    <location>
        <begin position="45"/>
        <end position="56"/>
    </location>
</feature>
<name>A0A9P4Y8C0_CRYP1</name>
<dbReference type="RefSeq" id="XP_040779795.1">
    <property type="nucleotide sequence ID" value="XM_040925499.1"/>
</dbReference>
<keyword evidence="3" id="KW-1185">Reference proteome</keyword>
<dbReference type="GeneID" id="63842628"/>
<sequence>MGIWQLNIEAYHCRRDPNHPDQEPIPPPIFRPATLLFPNEMEPQDSGSPGRPSQQALRADFGRIGGLQAGILADAETRRTLADVTFMATSSFMAYHVLKPIAQAKPVHAIGATLGLAAAMFLHSVRH</sequence>
<protein>
    <submittedName>
        <fullName evidence="2">Uncharacterized protein</fullName>
    </submittedName>
</protein>
<gene>
    <name evidence="2" type="ORF">M406DRAFT_71807</name>
</gene>
<organism evidence="2 3">
    <name type="scientific">Cryphonectria parasitica (strain ATCC 38755 / EP155)</name>
    <dbReference type="NCBI Taxonomy" id="660469"/>
    <lineage>
        <taxon>Eukaryota</taxon>
        <taxon>Fungi</taxon>
        <taxon>Dikarya</taxon>
        <taxon>Ascomycota</taxon>
        <taxon>Pezizomycotina</taxon>
        <taxon>Sordariomycetes</taxon>
        <taxon>Sordariomycetidae</taxon>
        <taxon>Diaporthales</taxon>
        <taxon>Cryphonectriaceae</taxon>
        <taxon>Cryphonectria-Endothia species complex</taxon>
        <taxon>Cryphonectria</taxon>
    </lineage>
</organism>
<evidence type="ECO:0000313" key="3">
    <source>
        <dbReference type="Proteomes" id="UP000803844"/>
    </source>
</evidence>
<dbReference type="EMBL" id="MU032345">
    <property type="protein sequence ID" value="KAF3768834.1"/>
    <property type="molecule type" value="Genomic_DNA"/>
</dbReference>
<dbReference type="Proteomes" id="UP000803844">
    <property type="component" value="Unassembled WGS sequence"/>
</dbReference>
<evidence type="ECO:0000313" key="2">
    <source>
        <dbReference type="EMBL" id="KAF3768834.1"/>
    </source>
</evidence>
<dbReference type="AlphaFoldDB" id="A0A9P4Y8C0"/>
<accession>A0A9P4Y8C0</accession>
<feature type="region of interest" description="Disordered" evidence="1">
    <location>
        <begin position="38"/>
        <end position="57"/>
    </location>
</feature>
<reference evidence="2" key="1">
    <citation type="journal article" date="2020" name="Phytopathology">
        <title>Genome sequence of the chestnut blight fungus Cryphonectria parasitica EP155: A fundamental resource for an archetypical invasive plant pathogen.</title>
        <authorList>
            <person name="Crouch J.A."/>
            <person name="Dawe A."/>
            <person name="Aerts A."/>
            <person name="Barry K."/>
            <person name="Churchill A.C.L."/>
            <person name="Grimwood J."/>
            <person name="Hillman B."/>
            <person name="Milgroom M.G."/>
            <person name="Pangilinan J."/>
            <person name="Smith M."/>
            <person name="Salamov A."/>
            <person name="Schmutz J."/>
            <person name="Yadav J."/>
            <person name="Grigoriev I.V."/>
            <person name="Nuss D."/>
        </authorList>
    </citation>
    <scope>NUCLEOTIDE SEQUENCE</scope>
    <source>
        <strain evidence="2">EP155</strain>
    </source>
</reference>